<feature type="disulfide bond" evidence="1">
    <location>
        <begin position="10"/>
        <end position="20"/>
    </location>
</feature>
<evidence type="ECO:0000259" key="2">
    <source>
        <dbReference type="PROSITE" id="PS50026"/>
    </source>
</evidence>
<organism evidence="4 5">
    <name type="scientific">Dreissena polymorpha</name>
    <name type="common">Zebra mussel</name>
    <name type="synonym">Mytilus polymorpha</name>
    <dbReference type="NCBI Taxonomy" id="45954"/>
    <lineage>
        <taxon>Eukaryota</taxon>
        <taxon>Metazoa</taxon>
        <taxon>Spiralia</taxon>
        <taxon>Lophotrochozoa</taxon>
        <taxon>Mollusca</taxon>
        <taxon>Bivalvia</taxon>
        <taxon>Autobranchia</taxon>
        <taxon>Heteroconchia</taxon>
        <taxon>Euheterodonta</taxon>
        <taxon>Imparidentia</taxon>
        <taxon>Neoheterodontei</taxon>
        <taxon>Myida</taxon>
        <taxon>Dreissenoidea</taxon>
        <taxon>Dreissenidae</taxon>
        <taxon>Dreissena</taxon>
    </lineage>
</organism>
<dbReference type="Pfam" id="PF01477">
    <property type="entry name" value="PLAT"/>
    <property type="match status" value="1"/>
</dbReference>
<proteinExistence type="predicted"/>
<reference evidence="4" key="2">
    <citation type="submission" date="2020-11" db="EMBL/GenBank/DDBJ databases">
        <authorList>
            <person name="McCartney M.A."/>
            <person name="Auch B."/>
            <person name="Kono T."/>
            <person name="Mallez S."/>
            <person name="Becker A."/>
            <person name="Gohl D.M."/>
            <person name="Silverstein K.A.T."/>
            <person name="Koren S."/>
            <person name="Bechman K.B."/>
            <person name="Herman A."/>
            <person name="Abrahante J.E."/>
            <person name="Garbe J."/>
        </authorList>
    </citation>
    <scope>NUCLEOTIDE SEQUENCE</scope>
    <source>
        <strain evidence="4">Duluth1</strain>
        <tissue evidence="4">Whole animal</tissue>
    </source>
</reference>
<dbReference type="SUPFAM" id="SSF49723">
    <property type="entry name" value="Lipase/lipooxygenase domain (PLAT/LH2 domain)"/>
    <property type="match status" value="1"/>
</dbReference>
<keyword evidence="1" id="KW-0245">EGF-like domain</keyword>
<name>A0A9D4NBK6_DREPO</name>
<dbReference type="InterPro" id="IPR000742">
    <property type="entry name" value="EGF"/>
</dbReference>
<comment type="caution">
    <text evidence="4">The sequence shown here is derived from an EMBL/GenBank/DDBJ whole genome shotgun (WGS) entry which is preliminary data.</text>
</comment>
<evidence type="ECO:0000256" key="1">
    <source>
        <dbReference type="PROSITE-ProRule" id="PRU00076"/>
    </source>
</evidence>
<evidence type="ECO:0000259" key="3">
    <source>
        <dbReference type="PROSITE" id="PS50095"/>
    </source>
</evidence>
<accession>A0A9D4NBK6</accession>
<dbReference type="AlphaFoldDB" id="A0A9D4NBK6"/>
<dbReference type="PROSITE" id="PS00022">
    <property type="entry name" value="EGF_1"/>
    <property type="match status" value="1"/>
</dbReference>
<dbReference type="SUPFAM" id="SSF57196">
    <property type="entry name" value="EGF/Laminin"/>
    <property type="match status" value="1"/>
</dbReference>
<keyword evidence="5" id="KW-1185">Reference proteome</keyword>
<dbReference type="InterPro" id="IPR001024">
    <property type="entry name" value="PLAT/LH2_dom"/>
</dbReference>
<protein>
    <recommendedName>
        <fullName evidence="6">EGF-like domain-containing protein</fullName>
    </recommendedName>
</protein>
<dbReference type="Gene3D" id="2.10.25.10">
    <property type="entry name" value="Laminin"/>
    <property type="match status" value="1"/>
</dbReference>
<dbReference type="PROSITE" id="PS50095">
    <property type="entry name" value="PLAT"/>
    <property type="match status" value="1"/>
</dbReference>
<feature type="domain" description="EGF-like" evidence="2">
    <location>
        <begin position="6"/>
        <end position="38"/>
    </location>
</feature>
<evidence type="ECO:0000313" key="5">
    <source>
        <dbReference type="Proteomes" id="UP000828390"/>
    </source>
</evidence>
<dbReference type="Gene3D" id="2.40.180.10">
    <property type="entry name" value="Catalase core domain"/>
    <property type="match status" value="1"/>
</dbReference>
<dbReference type="PROSITE" id="PS50026">
    <property type="entry name" value="EGF_3"/>
    <property type="match status" value="1"/>
</dbReference>
<comment type="caution">
    <text evidence="1">Lacks conserved residue(s) required for the propagation of feature annotation.</text>
</comment>
<gene>
    <name evidence="4" type="ORF">DPMN_015741</name>
</gene>
<dbReference type="EMBL" id="JAIWYP010000001">
    <property type="protein sequence ID" value="KAH3891636.1"/>
    <property type="molecule type" value="Genomic_DNA"/>
</dbReference>
<sequence>MNIFPIPAVCKHACLNGGTCTATDKCECPERFKGSYCAIFNLKKQSYDNGETIRITDRNYDREYLPSSGDTTLSCKNGHWCDKDSCVPATDYKIRVVTADKHGAGTDGNVTIRMKGTHRETGIRELSGWFERKSIDDINKFLPDDGNILAITIGVTRLNMFNDGWIPSNVTVHDVKRNQFYLFEHDETELDNKSITLARRACITVERGYLTGERGPTYKYKHDMNTIFGCMMFCLENNCVQAEYWRGDR</sequence>
<reference evidence="4" key="1">
    <citation type="journal article" date="2019" name="bioRxiv">
        <title>The Genome of the Zebra Mussel, Dreissena polymorpha: A Resource for Invasive Species Research.</title>
        <authorList>
            <person name="McCartney M.A."/>
            <person name="Auch B."/>
            <person name="Kono T."/>
            <person name="Mallez S."/>
            <person name="Zhang Y."/>
            <person name="Obille A."/>
            <person name="Becker A."/>
            <person name="Abrahante J.E."/>
            <person name="Garbe J."/>
            <person name="Badalamenti J.P."/>
            <person name="Herman A."/>
            <person name="Mangelson H."/>
            <person name="Liachko I."/>
            <person name="Sullivan S."/>
            <person name="Sone E.D."/>
            <person name="Koren S."/>
            <person name="Silverstein K.A.T."/>
            <person name="Beckman K.B."/>
            <person name="Gohl D.M."/>
        </authorList>
    </citation>
    <scope>NUCLEOTIDE SEQUENCE</scope>
    <source>
        <strain evidence="4">Duluth1</strain>
        <tissue evidence="4">Whole animal</tissue>
    </source>
</reference>
<dbReference type="Proteomes" id="UP000828390">
    <property type="component" value="Unassembled WGS sequence"/>
</dbReference>
<evidence type="ECO:0000313" key="4">
    <source>
        <dbReference type="EMBL" id="KAH3891636.1"/>
    </source>
</evidence>
<dbReference type="InterPro" id="IPR036392">
    <property type="entry name" value="PLAT/LH2_dom_sf"/>
</dbReference>
<keyword evidence="1" id="KW-1015">Disulfide bond</keyword>
<feature type="disulfide bond" evidence="1">
    <location>
        <begin position="28"/>
        <end position="37"/>
    </location>
</feature>
<evidence type="ECO:0008006" key="6">
    <source>
        <dbReference type="Google" id="ProtNLM"/>
    </source>
</evidence>
<feature type="domain" description="PLAT" evidence="3">
    <location>
        <begin position="90"/>
        <end position="203"/>
    </location>
</feature>